<keyword evidence="6 7" id="KW-0067">ATP-binding</keyword>
<keyword evidence="2" id="KW-0723">Serine/threonine-protein kinase</keyword>
<sequence length="525" mass="55691">MSDRVLAGRYRLVARLGSGGMGTVWAAVDEVLRRDVAVKEVRLPEGLAPADRELIAERARREARAAALIDHPNVITVHDVVVEDRRPWIVMELVRGVSLDRLVREGGPRPPAAVAQIGLRLLDALEAAHARGVLHRDVKPSNVLLAGDRVVLTDFGIADLETGSDLTRTGTLVGSPGYIAPERLREEAAGPGSDLWSLGATLYAAVEGRAPFERETPMAVLGAVLTEEPRPPQRSGSLAPLLWYLLNKDPAARLSVEETRQVLRNVAEGRPSGLRDPAPAAPLAASPVGPSRSRGKTGFVLAGAGAALVAVVATTAVAFSLNNDDDGGSGGGAAVQPTRSATPTAAPTATPTEKSAPTAAKLDLCALLTPEQLGRLLPNGKPQRQQEKGVLGCAWGVQRRGLSIESNPRYEKDLKPETPAEAHLQFISSKRHDEKPSTHVWGWPEFGFTGGRGRTTPAQAVPGLGDEAYSFETRGVDKPMDKATVVFRLKTNVVEVEYAYFRGAGGPGDALQAARWAARALAGRA</sequence>
<proteinExistence type="predicted"/>
<dbReference type="InterPro" id="IPR000719">
    <property type="entry name" value="Prot_kinase_dom"/>
</dbReference>
<dbReference type="PANTHER" id="PTHR43289">
    <property type="entry name" value="MITOGEN-ACTIVATED PROTEIN KINASE KINASE KINASE 20-RELATED"/>
    <property type="match status" value="1"/>
</dbReference>
<evidence type="ECO:0000313" key="11">
    <source>
        <dbReference type="Proteomes" id="UP001501509"/>
    </source>
</evidence>
<protein>
    <recommendedName>
        <fullName evidence="1">non-specific serine/threonine protein kinase</fullName>
        <ecNumber evidence="1">2.7.11.1</ecNumber>
    </recommendedName>
</protein>
<dbReference type="InterPro" id="IPR017441">
    <property type="entry name" value="Protein_kinase_ATP_BS"/>
</dbReference>
<dbReference type="InterPro" id="IPR008271">
    <property type="entry name" value="Ser/Thr_kinase_AS"/>
</dbReference>
<evidence type="ECO:0000256" key="7">
    <source>
        <dbReference type="PROSITE-ProRule" id="PRU10141"/>
    </source>
</evidence>
<dbReference type="PANTHER" id="PTHR43289:SF6">
    <property type="entry name" value="SERINE_THREONINE-PROTEIN KINASE NEKL-3"/>
    <property type="match status" value="1"/>
</dbReference>
<dbReference type="PROSITE" id="PS00108">
    <property type="entry name" value="PROTEIN_KINASE_ST"/>
    <property type="match status" value="1"/>
</dbReference>
<dbReference type="Proteomes" id="UP001501509">
    <property type="component" value="Unassembled WGS sequence"/>
</dbReference>
<evidence type="ECO:0000256" key="8">
    <source>
        <dbReference type="SAM" id="MobiDB-lite"/>
    </source>
</evidence>
<evidence type="ECO:0000256" key="5">
    <source>
        <dbReference type="ARBA" id="ARBA00022777"/>
    </source>
</evidence>
<gene>
    <name evidence="10" type="ORF">GCM10010411_44320</name>
</gene>
<dbReference type="Pfam" id="PF00069">
    <property type="entry name" value="Pkinase"/>
    <property type="match status" value="1"/>
</dbReference>
<reference evidence="11" key="1">
    <citation type="journal article" date="2019" name="Int. J. Syst. Evol. Microbiol.">
        <title>The Global Catalogue of Microorganisms (GCM) 10K type strain sequencing project: providing services to taxonomists for standard genome sequencing and annotation.</title>
        <authorList>
            <consortium name="The Broad Institute Genomics Platform"/>
            <consortium name="The Broad Institute Genome Sequencing Center for Infectious Disease"/>
            <person name="Wu L."/>
            <person name="Ma J."/>
        </authorList>
    </citation>
    <scope>NUCLEOTIDE SEQUENCE [LARGE SCALE GENOMIC DNA]</scope>
    <source>
        <strain evidence="11">JCM 6833</strain>
    </source>
</reference>
<dbReference type="EC" id="2.7.11.1" evidence="1"/>
<dbReference type="SUPFAM" id="SSF56112">
    <property type="entry name" value="Protein kinase-like (PK-like)"/>
    <property type="match status" value="1"/>
</dbReference>
<dbReference type="SMART" id="SM00220">
    <property type="entry name" value="S_TKc"/>
    <property type="match status" value="1"/>
</dbReference>
<feature type="domain" description="Protein kinase" evidence="9">
    <location>
        <begin position="10"/>
        <end position="263"/>
    </location>
</feature>
<dbReference type="EMBL" id="BAAATD010000005">
    <property type="protein sequence ID" value="GAA2605288.1"/>
    <property type="molecule type" value="Genomic_DNA"/>
</dbReference>
<evidence type="ECO:0000313" key="10">
    <source>
        <dbReference type="EMBL" id="GAA2605288.1"/>
    </source>
</evidence>
<comment type="caution">
    <text evidence="10">The sequence shown here is derived from an EMBL/GenBank/DDBJ whole genome shotgun (WGS) entry which is preliminary data.</text>
</comment>
<evidence type="ECO:0000256" key="4">
    <source>
        <dbReference type="ARBA" id="ARBA00022741"/>
    </source>
</evidence>
<keyword evidence="4 7" id="KW-0547">Nucleotide-binding</keyword>
<dbReference type="PROSITE" id="PS00107">
    <property type="entry name" value="PROTEIN_KINASE_ATP"/>
    <property type="match status" value="1"/>
</dbReference>
<evidence type="ECO:0000256" key="1">
    <source>
        <dbReference type="ARBA" id="ARBA00012513"/>
    </source>
</evidence>
<name>A0ABP6CBZ2_9ACTN</name>
<feature type="region of interest" description="Disordered" evidence="8">
    <location>
        <begin position="268"/>
        <end position="293"/>
    </location>
</feature>
<dbReference type="RefSeq" id="WP_344543634.1">
    <property type="nucleotide sequence ID" value="NZ_BAAATD010000005.1"/>
</dbReference>
<keyword evidence="11" id="KW-1185">Reference proteome</keyword>
<keyword evidence="5" id="KW-0418">Kinase</keyword>
<evidence type="ECO:0000259" key="9">
    <source>
        <dbReference type="PROSITE" id="PS50011"/>
    </source>
</evidence>
<dbReference type="PROSITE" id="PS50011">
    <property type="entry name" value="PROTEIN_KINASE_DOM"/>
    <property type="match status" value="1"/>
</dbReference>
<dbReference type="Gene3D" id="1.10.510.10">
    <property type="entry name" value="Transferase(Phosphotransferase) domain 1"/>
    <property type="match status" value="1"/>
</dbReference>
<feature type="binding site" evidence="7">
    <location>
        <position position="39"/>
    </location>
    <ligand>
        <name>ATP</name>
        <dbReference type="ChEBI" id="CHEBI:30616"/>
    </ligand>
</feature>
<feature type="region of interest" description="Disordered" evidence="8">
    <location>
        <begin position="323"/>
        <end position="357"/>
    </location>
</feature>
<feature type="compositionally biased region" description="Low complexity" evidence="8">
    <location>
        <begin position="277"/>
        <end position="290"/>
    </location>
</feature>
<keyword evidence="3" id="KW-0808">Transferase</keyword>
<evidence type="ECO:0000256" key="3">
    <source>
        <dbReference type="ARBA" id="ARBA00022679"/>
    </source>
</evidence>
<dbReference type="CDD" id="cd14014">
    <property type="entry name" value="STKc_PknB_like"/>
    <property type="match status" value="1"/>
</dbReference>
<feature type="compositionally biased region" description="Low complexity" evidence="8">
    <location>
        <begin position="337"/>
        <end position="357"/>
    </location>
</feature>
<evidence type="ECO:0000256" key="2">
    <source>
        <dbReference type="ARBA" id="ARBA00022527"/>
    </source>
</evidence>
<dbReference type="Gene3D" id="3.30.200.20">
    <property type="entry name" value="Phosphorylase Kinase, domain 1"/>
    <property type="match status" value="1"/>
</dbReference>
<dbReference type="InterPro" id="IPR011009">
    <property type="entry name" value="Kinase-like_dom_sf"/>
</dbReference>
<evidence type="ECO:0000256" key="6">
    <source>
        <dbReference type="ARBA" id="ARBA00022840"/>
    </source>
</evidence>
<accession>A0ABP6CBZ2</accession>
<organism evidence="10 11">
    <name type="scientific">Actinomadura fulvescens</name>
    <dbReference type="NCBI Taxonomy" id="46160"/>
    <lineage>
        <taxon>Bacteria</taxon>
        <taxon>Bacillati</taxon>
        <taxon>Actinomycetota</taxon>
        <taxon>Actinomycetes</taxon>
        <taxon>Streptosporangiales</taxon>
        <taxon>Thermomonosporaceae</taxon>
        <taxon>Actinomadura</taxon>
    </lineage>
</organism>